<reference evidence="3" key="1">
    <citation type="submission" date="2010-10" db="EMBL/GenBank/DDBJ databases">
        <title>The complete genome of Rothia dentocariosa ATCC 17931.</title>
        <authorList>
            <person name="Muzny D."/>
            <person name="Qin X."/>
            <person name="Buhay C."/>
            <person name="Dugan-Rocha S."/>
            <person name="Ding Y."/>
            <person name="Chen G."/>
            <person name="Hawes A."/>
            <person name="Holder M."/>
            <person name="Jhangiani S."/>
            <person name="Johnson A."/>
            <person name="Khan Z."/>
            <person name="Li Z."/>
            <person name="Liu W."/>
            <person name="Liu X."/>
            <person name="Perez L."/>
            <person name="Shen H."/>
            <person name="Wang Q."/>
            <person name="Watt J."/>
            <person name="Xi L."/>
            <person name="Xin Y."/>
            <person name="Zhou J."/>
            <person name="Deng J."/>
            <person name="Jiang H."/>
            <person name="Liu Y."/>
            <person name="Qu J."/>
            <person name="Song X.-Z."/>
            <person name="Zhang L."/>
            <person name="Villasana D."/>
            <person name="Johnson A."/>
            <person name="Liu J."/>
            <person name="Liyanage D."/>
            <person name="Lorensuhewa L."/>
            <person name="Robinson T."/>
            <person name="Song A."/>
            <person name="Song B.-B."/>
            <person name="Dinh H."/>
            <person name="Thornton R."/>
            <person name="Coyle M."/>
            <person name="Francisco L."/>
            <person name="Jackson L."/>
            <person name="Javaid M."/>
            <person name="Korchina V."/>
            <person name="Kovar C."/>
            <person name="Mata R."/>
            <person name="Mathew T."/>
            <person name="Ngo R."/>
            <person name="Nguyen L."/>
            <person name="Nguyen N."/>
            <person name="Okwuonu G."/>
            <person name="Ongeri F."/>
            <person name="Pham C."/>
            <person name="Simmons D."/>
            <person name="Wilczek-Boney K."/>
            <person name="Hale W."/>
            <person name="Jakkamsetti A."/>
            <person name="Pham P."/>
            <person name="Ruth R."/>
            <person name="San Lucas F."/>
            <person name="Warren J."/>
            <person name="Zhang J."/>
            <person name="Zhao Z."/>
            <person name="Zhou C."/>
            <person name="Zhu D."/>
            <person name="Lee S."/>
            <person name="Bess C."/>
            <person name="Blankenburg K."/>
            <person name="Forbes L."/>
            <person name="Fu Q."/>
            <person name="Gubbala S."/>
            <person name="Hirani K."/>
            <person name="Jayaseelan J.C."/>
            <person name="Lara F."/>
            <person name="Munidasa M."/>
            <person name="Palculict T."/>
            <person name="Patil S."/>
            <person name="Pu L.-L."/>
            <person name="Saada N."/>
            <person name="Tang L."/>
            <person name="Weissenberger G."/>
            <person name="Zhu Y."/>
            <person name="Hemphill L."/>
            <person name="Shang Y."/>
            <person name="Youmans B."/>
            <person name="Ayvaz T."/>
            <person name="Ross M."/>
            <person name="Santibanez J."/>
            <person name="Aqrawi P."/>
            <person name="Gross S."/>
            <person name="Joshi V."/>
            <person name="Fowler G."/>
            <person name="Nazareth L."/>
            <person name="Reid J."/>
            <person name="Worley K."/>
            <person name="Petrosino J."/>
            <person name="Highlander S."/>
            <person name="Gibbs R."/>
        </authorList>
    </citation>
    <scope>NUCLEOTIDE SEQUENCE [LARGE SCALE GENOMIC DNA]</scope>
    <source>
        <strain evidence="3">ATCC 17931 / CDC X599 / XDIA</strain>
    </source>
</reference>
<sequence length="147" mass="16757">MESTVKYIVDKDLFSKAFCVFVSAYSMSVIYSLWNHTELSGLMGISNFLEWVHFDALAKPFADVATFLQQEPLSGSQNIICIVGWICMLVSAIFMKQIRSGGLQIVAFTLWVFVLWDFHAFNFLGIFFFNFSGGFIFFRAESDMFTG</sequence>
<proteinExistence type="predicted"/>
<evidence type="ECO:0000313" key="3">
    <source>
        <dbReference type="Proteomes" id="UP000000387"/>
    </source>
</evidence>
<evidence type="ECO:0000256" key="1">
    <source>
        <dbReference type="SAM" id="Phobius"/>
    </source>
</evidence>
<gene>
    <name evidence="2" type="ordered locus">HMPREF0733_12031</name>
</gene>
<dbReference type="EMBL" id="CP002280">
    <property type="protein sequence ID" value="ADP41488.1"/>
    <property type="molecule type" value="Genomic_DNA"/>
</dbReference>
<name>E3H2Y5_ROTDC</name>
<dbReference type="Proteomes" id="UP000000387">
    <property type="component" value="Chromosome"/>
</dbReference>
<feature type="transmembrane region" description="Helical" evidence="1">
    <location>
        <begin position="106"/>
        <end position="129"/>
    </location>
</feature>
<dbReference type="HOGENOM" id="CLU_1766644_0_0_11"/>
<feature type="transmembrane region" description="Helical" evidence="1">
    <location>
        <begin position="75"/>
        <end position="94"/>
    </location>
</feature>
<evidence type="ECO:0000313" key="2">
    <source>
        <dbReference type="EMBL" id="ADP41488.1"/>
    </source>
</evidence>
<keyword evidence="1" id="KW-1133">Transmembrane helix</keyword>
<organism evidence="2 3">
    <name type="scientific">Rothia dentocariosa (strain ATCC 17931 / CDC X599 / XDIA)</name>
    <dbReference type="NCBI Taxonomy" id="762948"/>
    <lineage>
        <taxon>Bacteria</taxon>
        <taxon>Bacillati</taxon>
        <taxon>Actinomycetota</taxon>
        <taxon>Actinomycetes</taxon>
        <taxon>Micrococcales</taxon>
        <taxon>Micrococcaceae</taxon>
        <taxon>Rothia</taxon>
    </lineage>
</organism>
<feature type="transmembrane region" description="Helical" evidence="1">
    <location>
        <begin position="13"/>
        <end position="34"/>
    </location>
</feature>
<dbReference type="KEGG" id="rdn:HMPREF0733_12031"/>
<keyword evidence="1" id="KW-0812">Transmembrane</keyword>
<accession>E3H2Y5</accession>
<keyword evidence="1" id="KW-0472">Membrane</keyword>
<protein>
    <submittedName>
        <fullName evidence="2">Uncharacterized protein</fullName>
    </submittedName>
</protein>
<dbReference type="AlphaFoldDB" id="E3H2Y5"/>